<dbReference type="Pfam" id="PF00583">
    <property type="entry name" value="Acetyltransf_1"/>
    <property type="match status" value="1"/>
</dbReference>
<keyword evidence="5" id="KW-1185">Reference proteome</keyword>
<name>A0A4R6IGC7_9SPHI</name>
<accession>A0A4R6IGC7</accession>
<gene>
    <name evidence="4" type="ORF">CLV32_3455</name>
</gene>
<organism evidence="4 5">
    <name type="scientific">Pedobacter duraquae</name>
    <dbReference type="NCBI Taxonomy" id="425511"/>
    <lineage>
        <taxon>Bacteria</taxon>
        <taxon>Pseudomonadati</taxon>
        <taxon>Bacteroidota</taxon>
        <taxon>Sphingobacteriia</taxon>
        <taxon>Sphingobacteriales</taxon>
        <taxon>Sphingobacteriaceae</taxon>
        <taxon>Pedobacter</taxon>
    </lineage>
</organism>
<dbReference type="AlphaFoldDB" id="A0A4R6IGC7"/>
<evidence type="ECO:0000313" key="5">
    <source>
        <dbReference type="Proteomes" id="UP000295499"/>
    </source>
</evidence>
<protein>
    <submittedName>
        <fullName evidence="4">N-acetylglutamate synthase-like GNAT family acetyltransferase</fullName>
    </submittedName>
</protein>
<proteinExistence type="predicted"/>
<evidence type="ECO:0000256" key="2">
    <source>
        <dbReference type="ARBA" id="ARBA00023315"/>
    </source>
</evidence>
<sequence length="141" mass="16267">MAIRKANTGDLDPIVTLLNQLGYPGTEKFMQEKLNRLMTHPDEVLIVYEENNKVLAVMSIHFICQLALEGDFARISYFAVDGTARSNGIGKLLEEYCAELAKNRKCDRIEVHCHERRTQAHKFYIRQGYEEVPKYFVKSLV</sequence>
<dbReference type="PROSITE" id="PS51186">
    <property type="entry name" value="GNAT"/>
    <property type="match status" value="1"/>
</dbReference>
<evidence type="ECO:0000313" key="4">
    <source>
        <dbReference type="EMBL" id="TDO20821.1"/>
    </source>
</evidence>
<dbReference type="PANTHER" id="PTHR43877:SF2">
    <property type="entry name" value="AMINOALKYLPHOSPHONATE N-ACETYLTRANSFERASE-RELATED"/>
    <property type="match status" value="1"/>
</dbReference>
<dbReference type="InterPro" id="IPR016181">
    <property type="entry name" value="Acyl_CoA_acyltransferase"/>
</dbReference>
<dbReference type="EMBL" id="SNWM01000004">
    <property type="protein sequence ID" value="TDO20821.1"/>
    <property type="molecule type" value="Genomic_DNA"/>
</dbReference>
<dbReference type="OrthoDB" id="9792929at2"/>
<dbReference type="CDD" id="cd04301">
    <property type="entry name" value="NAT_SF"/>
    <property type="match status" value="1"/>
</dbReference>
<keyword evidence="1 4" id="KW-0808">Transferase</keyword>
<dbReference type="GO" id="GO:0016747">
    <property type="term" value="F:acyltransferase activity, transferring groups other than amino-acyl groups"/>
    <property type="evidence" value="ECO:0007669"/>
    <property type="project" value="InterPro"/>
</dbReference>
<dbReference type="SUPFAM" id="SSF55729">
    <property type="entry name" value="Acyl-CoA N-acyltransferases (Nat)"/>
    <property type="match status" value="1"/>
</dbReference>
<reference evidence="4 5" key="1">
    <citation type="submission" date="2019-03" db="EMBL/GenBank/DDBJ databases">
        <title>Genomic Encyclopedia of Archaeal and Bacterial Type Strains, Phase II (KMG-II): from individual species to whole genera.</title>
        <authorList>
            <person name="Goeker M."/>
        </authorList>
    </citation>
    <scope>NUCLEOTIDE SEQUENCE [LARGE SCALE GENOMIC DNA]</scope>
    <source>
        <strain evidence="4 5">DSM 19034</strain>
    </source>
</reference>
<dbReference type="Proteomes" id="UP000295499">
    <property type="component" value="Unassembled WGS sequence"/>
</dbReference>
<dbReference type="InterPro" id="IPR000182">
    <property type="entry name" value="GNAT_dom"/>
</dbReference>
<dbReference type="RefSeq" id="WP_133557625.1">
    <property type="nucleotide sequence ID" value="NZ_SNWM01000004.1"/>
</dbReference>
<dbReference type="Gene3D" id="3.40.630.30">
    <property type="match status" value="1"/>
</dbReference>
<feature type="domain" description="N-acetyltransferase" evidence="3">
    <location>
        <begin position="1"/>
        <end position="141"/>
    </location>
</feature>
<keyword evidence="2" id="KW-0012">Acyltransferase</keyword>
<evidence type="ECO:0000256" key="1">
    <source>
        <dbReference type="ARBA" id="ARBA00022679"/>
    </source>
</evidence>
<comment type="caution">
    <text evidence="4">The sequence shown here is derived from an EMBL/GenBank/DDBJ whole genome shotgun (WGS) entry which is preliminary data.</text>
</comment>
<dbReference type="PANTHER" id="PTHR43877">
    <property type="entry name" value="AMINOALKYLPHOSPHONATE N-ACETYLTRANSFERASE-RELATED-RELATED"/>
    <property type="match status" value="1"/>
</dbReference>
<evidence type="ECO:0000259" key="3">
    <source>
        <dbReference type="PROSITE" id="PS51186"/>
    </source>
</evidence>
<dbReference type="InterPro" id="IPR050832">
    <property type="entry name" value="Bact_Acetyltransf"/>
</dbReference>